<dbReference type="EMBL" id="JABELV010000004">
    <property type="protein sequence ID" value="KAG7575389.1"/>
    <property type="molecule type" value="Genomic_DNA"/>
</dbReference>
<reference evidence="3" key="1">
    <citation type="submission" date="2020-04" db="EMBL/GenBank/DDBJ databases">
        <title>Analysis of mating type loci in Filobasidium floriforme.</title>
        <authorList>
            <person name="Nowrousian M."/>
        </authorList>
    </citation>
    <scope>NUCLEOTIDE SEQUENCE</scope>
    <source>
        <strain evidence="3">CBS 6242</strain>
    </source>
</reference>
<proteinExistence type="inferred from homology"/>
<dbReference type="PANTHER" id="PTHR14464:SF4">
    <property type="entry name" value="EXONUCLEASE V"/>
    <property type="match status" value="1"/>
</dbReference>
<feature type="compositionally biased region" description="Polar residues" evidence="2">
    <location>
        <begin position="395"/>
        <end position="412"/>
    </location>
</feature>
<dbReference type="Proteomes" id="UP000812966">
    <property type="component" value="Unassembled WGS sequence"/>
</dbReference>
<dbReference type="PANTHER" id="PTHR14464">
    <property type="entry name" value="EXONUCLEASE V"/>
    <property type="match status" value="1"/>
</dbReference>
<evidence type="ECO:0000256" key="1">
    <source>
        <dbReference type="ARBA" id="ARBA00009797"/>
    </source>
</evidence>
<dbReference type="InterPro" id="IPR019190">
    <property type="entry name" value="EXOV"/>
</dbReference>
<comment type="similarity">
    <text evidence="1">Belongs to the EXO5 family.</text>
</comment>
<sequence>MTSISDDEFDDLYDYDESLEAEIQRLENQMAARPTTVREKETVTVAYETERQQPGGIVKDEVDAPELALSQNSAFEEELVDQVTSLLHPESVEESQQANFEPDIKIIPISVDEDGNLLEAVQIARDDRSLFQRFRKREFFSVSDLVGPLWCEVQYDYRLRSKPYLKPEDRPDIIVSREGKQIPLNKVKAGDHEKIMKSVLVVHKKLEKEIHPVEVKVTTTTREDVWGLRFLNMLSSLQALLDIGKCRELPVVGFVCGFMVVGVIDELVLDKIATPEDARTNSPERKSQRLLTSFFASNPESKARRSSKRTHRLLVSDSKTRASGTLPRLDTARSGMMQLMCYKEILDGMLAASNERHIPGKCSQVAGLPIDGDAASGSQACPISIDEDSRVDSEQAGSETLQQPADSDSAPQIDLSISGNQPFEEFSWSLLFRHLHLDPTAKLSEDFLIESRSVIHGNGLEPRLFDGKCLWDYVDCWVDLVKRLGLGQAGVDTEGNFGRSEDRLELVYRNVRTTSTKVDHKRKSRRVKGEEQQTSSSVLSDEPMHMVGSTADQLQATEEERLLALAIEESLKDLPAETSVDASFAEIQGLQDTPLPSRVGSEPNQAQAPLLDLSAKIQAEVVHNPADPMSSSSSLPEAGETGKAAHEFETSKGTIDLERPTTTRSTEATPLKPEKKSKRKRPKDGSIIGSHVFTHDRVLLAKSLESVLRFWMGVRQPEGVGIENVSRCGWCEFEEGCEWRDMKAKQAAAKNRAQMKRE</sequence>
<feature type="region of interest" description="Disordered" evidence="2">
    <location>
        <begin position="625"/>
        <end position="688"/>
    </location>
</feature>
<feature type="region of interest" description="Disordered" evidence="2">
    <location>
        <begin position="516"/>
        <end position="540"/>
    </location>
</feature>
<evidence type="ECO:0000313" key="4">
    <source>
        <dbReference type="Proteomes" id="UP000812966"/>
    </source>
</evidence>
<name>A0A8K0NR01_9TREE</name>
<feature type="compositionally biased region" description="Basic and acidic residues" evidence="2">
    <location>
        <begin position="643"/>
        <end position="661"/>
    </location>
</feature>
<keyword evidence="4" id="KW-1185">Reference proteome</keyword>
<dbReference type="GO" id="GO:0045145">
    <property type="term" value="F:single-stranded DNA 5'-3' DNA exonuclease activity"/>
    <property type="evidence" value="ECO:0007669"/>
    <property type="project" value="InterPro"/>
</dbReference>
<gene>
    <name evidence="3" type="ORF">FFLO_00379</name>
</gene>
<dbReference type="AlphaFoldDB" id="A0A8K0NR01"/>
<organism evidence="3 4">
    <name type="scientific">Filobasidium floriforme</name>
    <dbReference type="NCBI Taxonomy" id="5210"/>
    <lineage>
        <taxon>Eukaryota</taxon>
        <taxon>Fungi</taxon>
        <taxon>Dikarya</taxon>
        <taxon>Basidiomycota</taxon>
        <taxon>Agaricomycotina</taxon>
        <taxon>Tremellomycetes</taxon>
        <taxon>Filobasidiales</taxon>
        <taxon>Filobasidiaceae</taxon>
        <taxon>Filobasidium</taxon>
    </lineage>
</organism>
<dbReference type="GO" id="GO:0005739">
    <property type="term" value="C:mitochondrion"/>
    <property type="evidence" value="ECO:0007669"/>
    <property type="project" value="TreeGrafter"/>
</dbReference>
<evidence type="ECO:0008006" key="5">
    <source>
        <dbReference type="Google" id="ProtNLM"/>
    </source>
</evidence>
<dbReference type="GO" id="GO:0036297">
    <property type="term" value="P:interstrand cross-link repair"/>
    <property type="evidence" value="ECO:0007669"/>
    <property type="project" value="TreeGrafter"/>
</dbReference>
<dbReference type="GO" id="GO:0005634">
    <property type="term" value="C:nucleus"/>
    <property type="evidence" value="ECO:0007669"/>
    <property type="project" value="TreeGrafter"/>
</dbReference>
<feature type="region of interest" description="Disordered" evidence="2">
    <location>
        <begin position="298"/>
        <end position="317"/>
    </location>
</feature>
<dbReference type="Pfam" id="PF09810">
    <property type="entry name" value="Exo5"/>
    <property type="match status" value="3"/>
</dbReference>
<evidence type="ECO:0000256" key="2">
    <source>
        <dbReference type="SAM" id="MobiDB-lite"/>
    </source>
</evidence>
<evidence type="ECO:0000313" key="3">
    <source>
        <dbReference type="EMBL" id="KAG7575389.1"/>
    </source>
</evidence>
<protein>
    <recommendedName>
        <fullName evidence="5">Exonuclease V</fullName>
    </recommendedName>
</protein>
<feature type="region of interest" description="Disordered" evidence="2">
    <location>
        <begin position="388"/>
        <end position="412"/>
    </location>
</feature>
<accession>A0A8K0NR01</accession>
<comment type="caution">
    <text evidence="3">The sequence shown here is derived from an EMBL/GenBank/DDBJ whole genome shotgun (WGS) entry which is preliminary data.</text>
</comment>